<organism evidence="1">
    <name type="scientific">Lepeophtheirus salmonis</name>
    <name type="common">Salmon louse</name>
    <name type="synonym">Caligus salmonis</name>
    <dbReference type="NCBI Taxonomy" id="72036"/>
    <lineage>
        <taxon>Eukaryota</taxon>
        <taxon>Metazoa</taxon>
        <taxon>Ecdysozoa</taxon>
        <taxon>Arthropoda</taxon>
        <taxon>Crustacea</taxon>
        <taxon>Multicrustacea</taxon>
        <taxon>Hexanauplia</taxon>
        <taxon>Copepoda</taxon>
        <taxon>Siphonostomatoida</taxon>
        <taxon>Caligidae</taxon>
        <taxon>Lepeophtheirus</taxon>
    </lineage>
</organism>
<evidence type="ECO:0000313" key="1">
    <source>
        <dbReference type="EMBL" id="CDW42821.1"/>
    </source>
</evidence>
<accession>A0A0K2UYL1</accession>
<name>A0A0K2UYL1_LEPSM</name>
<protein>
    <submittedName>
        <fullName evidence="1">Uncharacterized protein</fullName>
    </submittedName>
</protein>
<reference evidence="1" key="1">
    <citation type="submission" date="2014-05" db="EMBL/GenBank/DDBJ databases">
        <authorList>
            <person name="Chronopoulou M."/>
        </authorList>
    </citation>
    <scope>NUCLEOTIDE SEQUENCE</scope>
    <source>
        <tissue evidence="1">Whole organism</tissue>
    </source>
</reference>
<dbReference type="AlphaFoldDB" id="A0A0K2UYL1"/>
<proteinExistence type="predicted"/>
<dbReference type="EMBL" id="HACA01025460">
    <property type="protein sequence ID" value="CDW42821.1"/>
    <property type="molecule type" value="Transcribed_RNA"/>
</dbReference>
<sequence>MQVTTKYIYDFFIIKQTEVFMEEISLSVYVYRNMGIRYHTM</sequence>